<feature type="compositionally biased region" description="Low complexity" evidence="1">
    <location>
        <begin position="51"/>
        <end position="63"/>
    </location>
</feature>
<sequence length="543" mass="60364">MALPGEYPYTRLAQHGQNHPEDDWESSDSDSPPHLASRGLNMPSTPVRAGYSANSNVSVYSSRQPRRQGPRRRVDARPVTPRRSRLAPRAPERNAAAFGTSLSYILTPVRLMLYPIQMICFPFFAHLINVLILVALATLAGYVIIPRFPGWITSLLSRIMSYVFKSSFFDIRGLGDLSKDVMDFSARALATPSCTLTGLFCAHSLFTTSHSSTTTQEAPDNIGAMASPFWKWLTPQPKEEIDIGLVAQGLTKRVKWARNIFDSVKLLGEEHVIDPLDPVRIWQIGAMMTYGTQQDMGVGEQVIKLGDYSRDLMDQLSFIDSTSVDKFSWIQWEFSRLLLSLSSAHPPSPSQLSKTLHHLLHRITSTLDTLHSLTSQSTIHATRASALGREVWLKLQSLQRDHQMELDEAPAWSRGALGEAVSRGKRALVGGPLSRGEIMKRDLMVTQETIRTISSLVRALENTRRTIMGFRDQIGMFDASMMGFHLAAGAEEEEGGLGLGPEEELRILGEVINGFGTAVGQEKLRWEIGDVYRGGTEFLEIAK</sequence>
<dbReference type="Proteomes" id="UP000002149">
    <property type="component" value="Chromosome 1"/>
</dbReference>
<keyword evidence="2" id="KW-0812">Transmembrane</keyword>
<keyword evidence="2" id="KW-0472">Membrane</keyword>
<feature type="region of interest" description="Disordered" evidence="1">
    <location>
        <begin position="1"/>
        <end position="90"/>
    </location>
</feature>
<dbReference type="eggNOG" id="ENOG502S9H8">
    <property type="taxonomic scope" value="Eukaryota"/>
</dbReference>
<gene>
    <name evidence="3" type="ordered locus">CNA05280</name>
</gene>
<organism evidence="3 4">
    <name type="scientific">Cryptococcus deneoformans (strain JEC21 / ATCC MYA-565)</name>
    <name type="common">Cryptococcus neoformans var. neoformans serotype D</name>
    <dbReference type="NCBI Taxonomy" id="214684"/>
    <lineage>
        <taxon>Eukaryota</taxon>
        <taxon>Fungi</taxon>
        <taxon>Dikarya</taxon>
        <taxon>Basidiomycota</taxon>
        <taxon>Agaricomycotina</taxon>
        <taxon>Tremellomycetes</taxon>
        <taxon>Tremellales</taxon>
        <taxon>Cryptococcaceae</taxon>
        <taxon>Cryptococcus</taxon>
        <taxon>Cryptococcus neoformans species complex</taxon>
    </lineage>
</organism>
<dbReference type="RefSeq" id="XP_566836.1">
    <property type="nucleotide sequence ID" value="XM_566836.2"/>
</dbReference>
<dbReference type="InParanoid" id="Q5KNU6"/>
<dbReference type="GeneID" id="3253313"/>
<dbReference type="KEGG" id="cne:CNA05280"/>
<evidence type="ECO:0000313" key="4">
    <source>
        <dbReference type="Proteomes" id="UP000002149"/>
    </source>
</evidence>
<dbReference type="VEuPathDB" id="FungiDB:CNA05280"/>
<dbReference type="OMA" id="SFIAYEW"/>
<keyword evidence="4" id="KW-1185">Reference proteome</keyword>
<dbReference type="PaxDb" id="214684-Q5KNU6"/>
<reference evidence="3 4" key="1">
    <citation type="journal article" date="2005" name="Science">
        <title>The genome of the basidiomycetous yeast and human pathogen Cryptococcus neoformans.</title>
        <authorList>
            <person name="Loftus B.J."/>
            <person name="Fung E."/>
            <person name="Roncaglia P."/>
            <person name="Rowley D."/>
            <person name="Amedeo P."/>
            <person name="Bruno D."/>
            <person name="Vamathevan J."/>
            <person name="Miranda M."/>
            <person name="Anderson I.J."/>
            <person name="Fraser J.A."/>
            <person name="Allen J.E."/>
            <person name="Bosdet I.E."/>
            <person name="Brent M.R."/>
            <person name="Chiu R."/>
            <person name="Doering T.L."/>
            <person name="Donlin M.J."/>
            <person name="D'Souza C.A."/>
            <person name="Fox D.S."/>
            <person name="Grinberg V."/>
            <person name="Fu J."/>
            <person name="Fukushima M."/>
            <person name="Haas B.J."/>
            <person name="Huang J.C."/>
            <person name="Janbon G."/>
            <person name="Jones S.J."/>
            <person name="Koo H.L."/>
            <person name="Krzywinski M.I."/>
            <person name="Kwon-Chung J.K."/>
            <person name="Lengeler K.B."/>
            <person name="Maiti R."/>
            <person name="Marra M.A."/>
            <person name="Marra R.E."/>
            <person name="Mathewson C.A."/>
            <person name="Mitchell T.G."/>
            <person name="Pertea M."/>
            <person name="Riggs F.R."/>
            <person name="Salzberg S.L."/>
            <person name="Schein J.E."/>
            <person name="Shvartsbeyn A."/>
            <person name="Shin H."/>
            <person name="Shumway M."/>
            <person name="Specht C.A."/>
            <person name="Suh B.B."/>
            <person name="Tenney A."/>
            <person name="Utterback T.R."/>
            <person name="Wickes B.L."/>
            <person name="Wortman J.R."/>
            <person name="Wye N.H."/>
            <person name="Kronstad J.W."/>
            <person name="Lodge J.K."/>
            <person name="Heitman J."/>
            <person name="Davis R.W."/>
            <person name="Fraser C.M."/>
            <person name="Hyman R.W."/>
        </authorList>
    </citation>
    <scope>NUCLEOTIDE SEQUENCE [LARGE SCALE GENOMIC DNA]</scope>
    <source>
        <strain evidence="4">JEC21 / ATCC MYA-565</strain>
    </source>
</reference>
<accession>Q5KNU6</accession>
<evidence type="ECO:0000313" key="3">
    <source>
        <dbReference type="EMBL" id="AAW41017.1"/>
    </source>
</evidence>
<keyword evidence="2" id="KW-1133">Transmembrane helix</keyword>
<dbReference type="OrthoDB" id="2526823at2759"/>
<feature type="transmembrane region" description="Helical" evidence="2">
    <location>
        <begin position="123"/>
        <end position="145"/>
    </location>
</feature>
<protein>
    <submittedName>
        <fullName evidence="3">Expressed protein</fullName>
    </submittedName>
</protein>
<dbReference type="HOGENOM" id="CLU_499666_0_0_1"/>
<proteinExistence type="predicted"/>
<accession>Q55ZI1</accession>
<evidence type="ECO:0000256" key="2">
    <source>
        <dbReference type="SAM" id="Phobius"/>
    </source>
</evidence>
<dbReference type="EMBL" id="AE017341">
    <property type="protein sequence ID" value="AAW41017.1"/>
    <property type="molecule type" value="Genomic_DNA"/>
</dbReference>
<dbReference type="AlphaFoldDB" id="Q5KNU6"/>
<name>Q5KNU6_CRYD1</name>
<evidence type="ECO:0000256" key="1">
    <source>
        <dbReference type="SAM" id="MobiDB-lite"/>
    </source>
</evidence>